<evidence type="ECO:0000313" key="2">
    <source>
        <dbReference type="Proteomes" id="UP001596956"/>
    </source>
</evidence>
<name>A0ABW3BC00_9ACTN</name>
<dbReference type="EMBL" id="JBHTHR010000091">
    <property type="protein sequence ID" value="MFD0800733.1"/>
    <property type="molecule type" value="Genomic_DNA"/>
</dbReference>
<keyword evidence="2" id="KW-1185">Reference proteome</keyword>
<dbReference type="Proteomes" id="UP001596956">
    <property type="component" value="Unassembled WGS sequence"/>
</dbReference>
<evidence type="ECO:0008006" key="3">
    <source>
        <dbReference type="Google" id="ProtNLM"/>
    </source>
</evidence>
<sequence length="71" mass="7245">MNRIIRDAETGYVSEDELLELTEPADNLVAGAAEVQSTAVVCGISAVTSAITAASSAMGDNCPTTACTTYC</sequence>
<organism evidence="1 2">
    <name type="scientific">Streptomonospora algeriensis</name>
    <dbReference type="NCBI Taxonomy" id="995084"/>
    <lineage>
        <taxon>Bacteria</taxon>
        <taxon>Bacillati</taxon>
        <taxon>Actinomycetota</taxon>
        <taxon>Actinomycetes</taxon>
        <taxon>Streptosporangiales</taxon>
        <taxon>Nocardiopsidaceae</taxon>
        <taxon>Streptomonospora</taxon>
    </lineage>
</organism>
<accession>A0ABW3BC00</accession>
<gene>
    <name evidence="1" type="ORF">ACFQZU_05290</name>
</gene>
<reference evidence="2" key="1">
    <citation type="journal article" date="2019" name="Int. J. Syst. Evol. Microbiol.">
        <title>The Global Catalogue of Microorganisms (GCM) 10K type strain sequencing project: providing services to taxonomists for standard genome sequencing and annotation.</title>
        <authorList>
            <consortium name="The Broad Institute Genomics Platform"/>
            <consortium name="The Broad Institute Genome Sequencing Center for Infectious Disease"/>
            <person name="Wu L."/>
            <person name="Ma J."/>
        </authorList>
    </citation>
    <scope>NUCLEOTIDE SEQUENCE [LARGE SCALE GENOMIC DNA]</scope>
    <source>
        <strain evidence="2">CCUG 63369</strain>
    </source>
</reference>
<comment type="caution">
    <text evidence="1">The sequence shown here is derived from an EMBL/GenBank/DDBJ whole genome shotgun (WGS) entry which is preliminary data.</text>
</comment>
<evidence type="ECO:0000313" key="1">
    <source>
        <dbReference type="EMBL" id="MFD0800733.1"/>
    </source>
</evidence>
<protein>
    <recommendedName>
        <fullName evidence="3">Lantibiotic protein</fullName>
    </recommendedName>
</protein>
<proteinExistence type="predicted"/>